<feature type="compositionally biased region" description="Polar residues" evidence="1">
    <location>
        <begin position="27"/>
        <end position="37"/>
    </location>
</feature>
<protein>
    <recommendedName>
        <fullName evidence="4">GRF1-interacting factor 1</fullName>
    </recommendedName>
</protein>
<evidence type="ECO:0008006" key="4">
    <source>
        <dbReference type="Google" id="ProtNLM"/>
    </source>
</evidence>
<feature type="compositionally biased region" description="Low complexity" evidence="1">
    <location>
        <begin position="7"/>
        <end position="24"/>
    </location>
</feature>
<accession>A0ABU6TBV8</accession>
<evidence type="ECO:0000313" key="2">
    <source>
        <dbReference type="EMBL" id="MED6146196.1"/>
    </source>
</evidence>
<evidence type="ECO:0000256" key="1">
    <source>
        <dbReference type="SAM" id="MobiDB-lite"/>
    </source>
</evidence>
<dbReference type="Proteomes" id="UP001341840">
    <property type="component" value="Unassembled WGS sequence"/>
</dbReference>
<feature type="region of interest" description="Disordered" evidence="1">
    <location>
        <begin position="71"/>
        <end position="129"/>
    </location>
</feature>
<name>A0ABU6TBV8_9FABA</name>
<feature type="compositionally biased region" description="Polar residues" evidence="1">
    <location>
        <begin position="71"/>
        <end position="88"/>
    </location>
</feature>
<sequence length="129" mass="13399">MYLAAIADSQPQQPAAMPAHQYPPSGIMQQGSSSHYMQAQQQQQQLMAARSSLLYAQQPFSLLQQQLGVTSSSTATPSLHMLQSSEASMGSAGGFPDFARVSTGSEGGRGHHAGFGSSSAEGHSGDDGN</sequence>
<comment type="caution">
    <text evidence="2">The sequence shown here is derived from an EMBL/GenBank/DDBJ whole genome shotgun (WGS) entry which is preliminary data.</text>
</comment>
<feature type="region of interest" description="Disordered" evidence="1">
    <location>
        <begin position="7"/>
        <end position="43"/>
    </location>
</feature>
<dbReference type="EMBL" id="JASCZI010090763">
    <property type="protein sequence ID" value="MED6146196.1"/>
    <property type="molecule type" value="Genomic_DNA"/>
</dbReference>
<proteinExistence type="predicted"/>
<evidence type="ECO:0000313" key="3">
    <source>
        <dbReference type="Proteomes" id="UP001341840"/>
    </source>
</evidence>
<reference evidence="2 3" key="1">
    <citation type="journal article" date="2023" name="Plants (Basel)">
        <title>Bridging the Gap: Combining Genomics and Transcriptomics Approaches to Understand Stylosanthes scabra, an Orphan Legume from the Brazilian Caatinga.</title>
        <authorList>
            <person name="Ferreira-Neto J.R.C."/>
            <person name="da Silva M.D."/>
            <person name="Binneck E."/>
            <person name="de Melo N.F."/>
            <person name="da Silva R.H."/>
            <person name="de Melo A.L.T.M."/>
            <person name="Pandolfi V."/>
            <person name="Bustamante F.O."/>
            <person name="Brasileiro-Vidal A.C."/>
            <person name="Benko-Iseppon A.M."/>
        </authorList>
    </citation>
    <scope>NUCLEOTIDE SEQUENCE [LARGE SCALE GENOMIC DNA]</scope>
    <source>
        <tissue evidence="2">Leaves</tissue>
    </source>
</reference>
<keyword evidence="3" id="KW-1185">Reference proteome</keyword>
<gene>
    <name evidence="2" type="ORF">PIB30_032355</name>
</gene>
<organism evidence="2 3">
    <name type="scientific">Stylosanthes scabra</name>
    <dbReference type="NCBI Taxonomy" id="79078"/>
    <lineage>
        <taxon>Eukaryota</taxon>
        <taxon>Viridiplantae</taxon>
        <taxon>Streptophyta</taxon>
        <taxon>Embryophyta</taxon>
        <taxon>Tracheophyta</taxon>
        <taxon>Spermatophyta</taxon>
        <taxon>Magnoliopsida</taxon>
        <taxon>eudicotyledons</taxon>
        <taxon>Gunneridae</taxon>
        <taxon>Pentapetalae</taxon>
        <taxon>rosids</taxon>
        <taxon>fabids</taxon>
        <taxon>Fabales</taxon>
        <taxon>Fabaceae</taxon>
        <taxon>Papilionoideae</taxon>
        <taxon>50 kb inversion clade</taxon>
        <taxon>dalbergioids sensu lato</taxon>
        <taxon>Dalbergieae</taxon>
        <taxon>Pterocarpus clade</taxon>
        <taxon>Stylosanthes</taxon>
    </lineage>
</organism>